<dbReference type="Gene3D" id="2.20.70.10">
    <property type="match status" value="1"/>
</dbReference>
<evidence type="ECO:0000313" key="3">
    <source>
        <dbReference type="Proteomes" id="UP000663823"/>
    </source>
</evidence>
<feature type="non-terminal residue" evidence="2">
    <location>
        <position position="1"/>
    </location>
</feature>
<gene>
    <name evidence="2" type="ORF">OTI717_LOCUS42299</name>
</gene>
<feature type="region of interest" description="Disordered" evidence="1">
    <location>
        <begin position="1"/>
        <end position="35"/>
    </location>
</feature>
<protein>
    <submittedName>
        <fullName evidence="2">Uncharacterized protein</fullName>
    </submittedName>
</protein>
<dbReference type="EMBL" id="CAJOAX010049783">
    <property type="protein sequence ID" value="CAF4309565.1"/>
    <property type="molecule type" value="Genomic_DNA"/>
</dbReference>
<sequence>IDHAHKRTTWIDPRTGKPSPSPDAQRELNQNGPLP</sequence>
<evidence type="ECO:0000256" key="1">
    <source>
        <dbReference type="SAM" id="MobiDB-lite"/>
    </source>
</evidence>
<dbReference type="AlphaFoldDB" id="A0A820IFU0"/>
<reference evidence="2" key="1">
    <citation type="submission" date="2021-02" db="EMBL/GenBank/DDBJ databases">
        <authorList>
            <person name="Nowell W R."/>
        </authorList>
    </citation>
    <scope>NUCLEOTIDE SEQUENCE</scope>
</reference>
<dbReference type="Proteomes" id="UP000663823">
    <property type="component" value="Unassembled WGS sequence"/>
</dbReference>
<organism evidence="2 3">
    <name type="scientific">Rotaria sordida</name>
    <dbReference type="NCBI Taxonomy" id="392033"/>
    <lineage>
        <taxon>Eukaryota</taxon>
        <taxon>Metazoa</taxon>
        <taxon>Spiralia</taxon>
        <taxon>Gnathifera</taxon>
        <taxon>Rotifera</taxon>
        <taxon>Eurotatoria</taxon>
        <taxon>Bdelloidea</taxon>
        <taxon>Philodinida</taxon>
        <taxon>Philodinidae</taxon>
        <taxon>Rotaria</taxon>
    </lineage>
</organism>
<proteinExistence type="predicted"/>
<comment type="caution">
    <text evidence="2">The sequence shown here is derived from an EMBL/GenBank/DDBJ whole genome shotgun (WGS) entry which is preliminary data.</text>
</comment>
<name>A0A820IFU0_9BILA</name>
<feature type="non-terminal residue" evidence="2">
    <location>
        <position position="35"/>
    </location>
</feature>
<evidence type="ECO:0000313" key="2">
    <source>
        <dbReference type="EMBL" id="CAF4309565.1"/>
    </source>
</evidence>
<accession>A0A820IFU0</accession>